<sequence length="223" mass="23644">MTHDHSKRLDRATIVKAGLEIASDPRTATISIRALGSALGVDPTAVYRHFRGKDDLMKALLDEVQAVALAQLSADSGAWRDRLRSLSLATLGTFVQYPAIALEATVLTTNGPAELATIEYILAAFAEAGLSGSDLVRHYALFASYVLSEAAGIARGRTTPSASSDDTRVSNAWFEGPLLVDPLVHSHIASVAAELRDLRDEDIFRMGVDAILDSAERAAAGGA</sequence>
<evidence type="ECO:0000256" key="2">
    <source>
        <dbReference type="ARBA" id="ARBA00023125"/>
    </source>
</evidence>
<protein>
    <submittedName>
        <fullName evidence="6">TetR/AcrR family transcriptional regulator</fullName>
    </submittedName>
</protein>
<dbReference type="EMBL" id="CP043641">
    <property type="protein sequence ID" value="QNE37586.1"/>
    <property type="molecule type" value="Genomic_DNA"/>
</dbReference>
<dbReference type="Pfam" id="PF00440">
    <property type="entry name" value="TetR_N"/>
    <property type="match status" value="1"/>
</dbReference>
<dbReference type="InterPro" id="IPR001647">
    <property type="entry name" value="HTH_TetR"/>
</dbReference>
<dbReference type="KEGG" id="lse:F1C12_07130"/>
<reference evidence="7" key="1">
    <citation type="submission" date="2019-09" db="EMBL/GenBank/DDBJ databases">
        <title>Antimicrobial potential of Antarctic Bacteria.</title>
        <authorList>
            <person name="Benaud N."/>
            <person name="Edwards R.J."/>
            <person name="Ferrari B.C."/>
        </authorList>
    </citation>
    <scope>NUCLEOTIDE SEQUENCE [LARGE SCALE GENOMIC DNA]</scope>
    <source>
        <strain evidence="7">INR9</strain>
    </source>
</reference>
<dbReference type="GO" id="GO:0003677">
    <property type="term" value="F:DNA binding"/>
    <property type="evidence" value="ECO:0007669"/>
    <property type="project" value="UniProtKB-UniRule"/>
</dbReference>
<evidence type="ECO:0000259" key="5">
    <source>
        <dbReference type="PROSITE" id="PS50977"/>
    </source>
</evidence>
<evidence type="ECO:0000313" key="7">
    <source>
        <dbReference type="Proteomes" id="UP000515511"/>
    </source>
</evidence>
<dbReference type="Gene3D" id="1.10.357.10">
    <property type="entry name" value="Tetracycline Repressor, domain 2"/>
    <property type="match status" value="1"/>
</dbReference>
<dbReference type="Proteomes" id="UP000515511">
    <property type="component" value="Chromosome"/>
</dbReference>
<gene>
    <name evidence="6" type="ORF">F1C12_07130</name>
</gene>
<dbReference type="Gene3D" id="1.10.10.60">
    <property type="entry name" value="Homeodomain-like"/>
    <property type="match status" value="1"/>
</dbReference>
<dbReference type="Pfam" id="PF02909">
    <property type="entry name" value="TetR_C_1"/>
    <property type="match status" value="1"/>
</dbReference>
<organism evidence="6 7">
    <name type="scientific">Leifsonia shinshuensis</name>
    <dbReference type="NCBI Taxonomy" id="150026"/>
    <lineage>
        <taxon>Bacteria</taxon>
        <taxon>Bacillati</taxon>
        <taxon>Actinomycetota</taxon>
        <taxon>Actinomycetes</taxon>
        <taxon>Micrococcales</taxon>
        <taxon>Microbacteriaceae</taxon>
        <taxon>Leifsonia</taxon>
    </lineage>
</organism>
<name>A0A7G6YGH1_9MICO</name>
<dbReference type="InterPro" id="IPR036271">
    <property type="entry name" value="Tet_transcr_reg_TetR-rel_C_sf"/>
</dbReference>
<dbReference type="InterPro" id="IPR004111">
    <property type="entry name" value="Repressor_TetR_C"/>
</dbReference>
<keyword evidence="3" id="KW-0804">Transcription</keyword>
<accession>A0A7G6YGH1</accession>
<evidence type="ECO:0000256" key="1">
    <source>
        <dbReference type="ARBA" id="ARBA00023015"/>
    </source>
</evidence>
<evidence type="ECO:0000256" key="3">
    <source>
        <dbReference type="ARBA" id="ARBA00023163"/>
    </source>
</evidence>
<proteinExistence type="predicted"/>
<dbReference type="InterPro" id="IPR009057">
    <property type="entry name" value="Homeodomain-like_sf"/>
</dbReference>
<dbReference type="GO" id="GO:0045892">
    <property type="term" value="P:negative regulation of DNA-templated transcription"/>
    <property type="evidence" value="ECO:0007669"/>
    <property type="project" value="InterPro"/>
</dbReference>
<evidence type="ECO:0000256" key="4">
    <source>
        <dbReference type="PROSITE-ProRule" id="PRU00335"/>
    </source>
</evidence>
<dbReference type="PROSITE" id="PS50977">
    <property type="entry name" value="HTH_TETR_2"/>
    <property type="match status" value="1"/>
</dbReference>
<keyword evidence="2 4" id="KW-0238">DNA-binding</keyword>
<dbReference type="SUPFAM" id="SSF46689">
    <property type="entry name" value="Homeodomain-like"/>
    <property type="match status" value="1"/>
</dbReference>
<feature type="domain" description="HTH tetR-type" evidence="5">
    <location>
        <begin position="8"/>
        <end position="68"/>
    </location>
</feature>
<evidence type="ECO:0000313" key="6">
    <source>
        <dbReference type="EMBL" id="QNE37586.1"/>
    </source>
</evidence>
<feature type="DNA-binding region" description="H-T-H motif" evidence="4">
    <location>
        <begin position="31"/>
        <end position="50"/>
    </location>
</feature>
<dbReference type="AlphaFoldDB" id="A0A7G6YGH1"/>
<keyword evidence="1" id="KW-0805">Transcription regulation</keyword>
<dbReference type="SUPFAM" id="SSF48498">
    <property type="entry name" value="Tetracyclin repressor-like, C-terminal domain"/>
    <property type="match status" value="1"/>
</dbReference>